<sequence length="609" mass="68832">MVSTRRSAAAQADYDSIYDFESPDKTKNLQTKRRGVARKAASHITTMRGLEKRNREETEPDTPVVKRRTPKRPGRRQTSKAMIEDDVPQDPNFFKNINDSAAGKTKAKRVTIVVPEDDAAAEEQLLQESQQREGQVLAEEKEQSGPSSYRDSAESSDDDDESHEEVDAEKDVGAVGEGDDQGEEAEDSDGEDSSSDDDVREVTSSAVAPDSASRTNNLEHIAGIAVISTNIGYIEPEPPDRSAPTYYLNCGGLNEMINAMGKQGWMGTKGEWADQLLQIEKESRTESEAIKADNCTKLLHETIALWRTCKDMPKAPSLNSQAQYLREHSQSIQKNLKVVRSLTKQVKSEASKSIPAKGSSRQIRNARCKKKDVLTWIQGKLMPALVLALKEALLLGGYSRLKSKPETISIKNGQFMACTLQFAFRIVGFIDQLYDVVLTHLKSQEKNENSVRSMRDRTRMAFAIHVRVLEPRILLGMNELKRLAEAPILNAELAEQSRQLREAQEERDQIIKEKNDEQMRLFVASTQRTLEDTPKPRDEYYDRHGWRLWEDEVLLGVIRKTRSPNLVLLSRQVPGRSLQEVTNRVAELRESMRVKYEAADILPPKWCHW</sequence>
<dbReference type="HOGENOM" id="CLU_448398_0_0_1"/>
<feature type="compositionally biased region" description="Basic residues" evidence="2">
    <location>
        <begin position="65"/>
        <end position="78"/>
    </location>
</feature>
<protein>
    <submittedName>
        <fullName evidence="3">Uncharacterized protein</fullName>
    </submittedName>
</protein>
<keyword evidence="1" id="KW-0175">Coiled coil</keyword>
<evidence type="ECO:0000256" key="2">
    <source>
        <dbReference type="SAM" id="MobiDB-lite"/>
    </source>
</evidence>
<evidence type="ECO:0000256" key="1">
    <source>
        <dbReference type="SAM" id="Coils"/>
    </source>
</evidence>
<accession>A0A0A1V5Q7</accession>
<feature type="coiled-coil region" evidence="1">
    <location>
        <begin position="486"/>
        <end position="520"/>
    </location>
</feature>
<dbReference type="Proteomes" id="UP000030151">
    <property type="component" value="Unassembled WGS sequence"/>
</dbReference>
<dbReference type="OrthoDB" id="5236024at2759"/>
<dbReference type="eggNOG" id="ENOG502T58A">
    <property type="taxonomic scope" value="Eukaryota"/>
</dbReference>
<feature type="region of interest" description="Disordered" evidence="2">
    <location>
        <begin position="1"/>
        <end position="108"/>
    </location>
</feature>
<name>A0A0A1V5Q7_9HYPO</name>
<comment type="caution">
    <text evidence="3">The sequence shown here is derived from an EMBL/GenBank/DDBJ whole genome shotgun (WGS) entry which is preliminary data.</text>
</comment>
<dbReference type="AlphaFoldDB" id="A0A0A1V5Q7"/>
<feature type="compositionally biased region" description="Basic residues" evidence="2">
    <location>
        <begin position="30"/>
        <end position="41"/>
    </location>
</feature>
<feature type="compositionally biased region" description="Low complexity" evidence="2">
    <location>
        <begin position="122"/>
        <end position="135"/>
    </location>
</feature>
<reference evidence="3 4" key="1">
    <citation type="submission" date="2014-02" db="EMBL/GenBank/DDBJ databases">
        <title>The genome sequence of the entomopathogenic fungus Metarhizium robertsii ARSEF 2575.</title>
        <authorList>
            <person name="Giuliano Garisto Donzelli B."/>
            <person name="Roe B.A."/>
            <person name="Macmil S.L."/>
            <person name="Krasnoff S.B."/>
            <person name="Gibson D.M."/>
        </authorList>
    </citation>
    <scope>NUCLEOTIDE SEQUENCE [LARGE SCALE GENOMIC DNA]</scope>
    <source>
        <strain evidence="3 4">ARSEF 2575</strain>
    </source>
</reference>
<feature type="compositionally biased region" description="Acidic residues" evidence="2">
    <location>
        <begin position="154"/>
        <end position="168"/>
    </location>
</feature>
<evidence type="ECO:0000313" key="4">
    <source>
        <dbReference type="Proteomes" id="UP000030151"/>
    </source>
</evidence>
<dbReference type="EMBL" id="JELW01000001">
    <property type="protein sequence ID" value="EXV05587.1"/>
    <property type="molecule type" value="Genomic_DNA"/>
</dbReference>
<evidence type="ECO:0000313" key="3">
    <source>
        <dbReference type="EMBL" id="EXV05587.1"/>
    </source>
</evidence>
<organism evidence="3 4">
    <name type="scientific">Metarhizium robertsii</name>
    <dbReference type="NCBI Taxonomy" id="568076"/>
    <lineage>
        <taxon>Eukaryota</taxon>
        <taxon>Fungi</taxon>
        <taxon>Dikarya</taxon>
        <taxon>Ascomycota</taxon>
        <taxon>Pezizomycotina</taxon>
        <taxon>Sordariomycetes</taxon>
        <taxon>Hypocreomycetidae</taxon>
        <taxon>Hypocreales</taxon>
        <taxon>Clavicipitaceae</taxon>
        <taxon>Metarhizium</taxon>
    </lineage>
</organism>
<feature type="region of interest" description="Disordered" evidence="2">
    <location>
        <begin position="121"/>
        <end position="214"/>
    </location>
</feature>
<proteinExistence type="predicted"/>
<gene>
    <name evidence="3" type="ORF">X797_000302</name>
</gene>
<feature type="compositionally biased region" description="Acidic residues" evidence="2">
    <location>
        <begin position="177"/>
        <end position="199"/>
    </location>
</feature>